<feature type="compositionally biased region" description="Basic and acidic residues" evidence="1">
    <location>
        <begin position="230"/>
        <end position="253"/>
    </location>
</feature>
<protein>
    <submittedName>
        <fullName evidence="2">Plant transposase (Ptta/En/Spm family)</fullName>
    </submittedName>
</protein>
<evidence type="ECO:0000313" key="2">
    <source>
        <dbReference type="EMBL" id="KAF3332933.1"/>
    </source>
</evidence>
<feature type="compositionally biased region" description="Acidic residues" evidence="1">
    <location>
        <begin position="377"/>
        <end position="386"/>
    </location>
</feature>
<dbReference type="AlphaFoldDB" id="A0A833RDF1"/>
<dbReference type="InterPro" id="IPR004252">
    <property type="entry name" value="Probable_transposase_24"/>
</dbReference>
<feature type="region of interest" description="Disordered" evidence="1">
    <location>
        <begin position="1"/>
        <end position="304"/>
    </location>
</feature>
<comment type="caution">
    <text evidence="2">The sequence shown here is derived from an EMBL/GenBank/DDBJ whole genome shotgun (WGS) entry which is preliminary data.</text>
</comment>
<dbReference type="EMBL" id="SWLB01000011">
    <property type="protein sequence ID" value="KAF3332933.1"/>
    <property type="molecule type" value="Genomic_DNA"/>
</dbReference>
<evidence type="ECO:0000313" key="3">
    <source>
        <dbReference type="Proteomes" id="UP000623129"/>
    </source>
</evidence>
<feature type="compositionally biased region" description="Basic and acidic residues" evidence="1">
    <location>
        <begin position="387"/>
        <end position="400"/>
    </location>
</feature>
<feature type="compositionally biased region" description="Polar residues" evidence="1">
    <location>
        <begin position="173"/>
        <end position="193"/>
    </location>
</feature>
<dbReference type="Pfam" id="PF03004">
    <property type="entry name" value="Transposase_24"/>
    <property type="match status" value="1"/>
</dbReference>
<name>A0A833RDF1_9POAL</name>
<feature type="region of interest" description="Disordered" evidence="1">
    <location>
        <begin position="326"/>
        <end position="459"/>
    </location>
</feature>
<accession>A0A833RDF1</accession>
<gene>
    <name evidence="2" type="ORF">FCM35_KLT02510</name>
</gene>
<organism evidence="2 3">
    <name type="scientific">Carex littledalei</name>
    <dbReference type="NCBI Taxonomy" id="544730"/>
    <lineage>
        <taxon>Eukaryota</taxon>
        <taxon>Viridiplantae</taxon>
        <taxon>Streptophyta</taxon>
        <taxon>Embryophyta</taxon>
        <taxon>Tracheophyta</taxon>
        <taxon>Spermatophyta</taxon>
        <taxon>Magnoliopsida</taxon>
        <taxon>Liliopsida</taxon>
        <taxon>Poales</taxon>
        <taxon>Cyperaceae</taxon>
        <taxon>Cyperoideae</taxon>
        <taxon>Cariceae</taxon>
        <taxon>Carex</taxon>
        <taxon>Carex subgen. Euthyceras</taxon>
    </lineage>
</organism>
<reference evidence="2" key="1">
    <citation type="submission" date="2020-01" db="EMBL/GenBank/DDBJ databases">
        <title>Genome sequence of Kobresia littledalei, the first chromosome-level genome in the family Cyperaceae.</title>
        <authorList>
            <person name="Qu G."/>
        </authorList>
    </citation>
    <scope>NUCLEOTIDE SEQUENCE</scope>
    <source>
        <strain evidence="2">C.B.Clarke</strain>
        <tissue evidence="2">Leaf</tissue>
    </source>
</reference>
<keyword evidence="3" id="KW-1185">Reference proteome</keyword>
<feature type="compositionally biased region" description="Low complexity" evidence="1">
    <location>
        <begin position="273"/>
        <end position="289"/>
    </location>
</feature>
<feature type="region of interest" description="Disordered" evidence="1">
    <location>
        <begin position="792"/>
        <end position="826"/>
    </location>
</feature>
<proteinExistence type="predicted"/>
<feature type="compositionally biased region" description="Basic and acidic residues" evidence="1">
    <location>
        <begin position="409"/>
        <end position="434"/>
    </location>
</feature>
<sequence>MLPEAKALLGSMDKAANKTAGSDLKGERKRKNRGFTKAQIVAMATRNRGSPSKHSRPPPYPKQTVLPPLREDPEIEASVTDHPVASVTDPHPVASVTDPHPEIEASVTDPHPVASVTDPHPEIEASVTDPHPVASVTDPHPEIEANLSPVADPHPVASQPPPSDASQPKLPLPNSTEVVATVPLSSTAPSETQKGPVRGRAKRNISSTARPLRRSSRLNPSSTVLEDDPSDKGTPHARPEPEPSKTEPSKAEPPKSMPTPSFVTEQFIDATIPTDSVPSAPSSPADPESGQILDSPRAGQTINLSSTVLEDVIADEVPPPPTIVATAQEQRGEKGPEVAVPLSVPSAEASPPQSEAGHSGWSDWDMSESTQERVEETSEDMTNSEEDSAHPAIKDDDGSKRTLRLRPLRSCDEAKEAHNREIDEESLREAEDKTTRKRKRAGKSEVRRGRGKAISRRPAAPDMRPELIVVGDVEFTSSPICTKIVTTVRILTLECMPGPYRTYNMFPIKARVEILKKFLQRYTWGEGENVERCLDVFERIASEAYYRAMTSVRREYTQKYGNDKEVWKDFPPQWCKNVSHWKGLCLIWSKEKFAKISTTNRNNKKGGILHHVAGSRSSYRHAQKLASEKGSAVGLKEVFDRMHMKESPSGKVYVNEKASEKMQKFEDLKRTYGEVLTDECLWELAVDGEDGRGRLFGFGNRSRISRVNRALAAEDATMSDAGRSTATSAENERERFTKAQVAALLASKLAEERRAFASELAAQEKRHMEDFERQKKNDEYNRECIAALFRLHGQTLPPTNEGSSRGHAGDSANEGGEAPENSRAKG</sequence>
<dbReference type="Proteomes" id="UP000623129">
    <property type="component" value="Unassembled WGS sequence"/>
</dbReference>
<dbReference type="OrthoDB" id="914169at2759"/>
<evidence type="ECO:0000256" key="1">
    <source>
        <dbReference type="SAM" id="MobiDB-lite"/>
    </source>
</evidence>